<proteinExistence type="predicted"/>
<reference evidence="3" key="1">
    <citation type="submission" date="2015-01" db="EMBL/GenBank/DDBJ databases">
        <title>The Genome Sequence of Cladophialophora bantiana CBS 173.52.</title>
        <authorList>
            <consortium name="The Broad Institute Genomics Platform"/>
            <person name="Cuomo C."/>
            <person name="de Hoog S."/>
            <person name="Gorbushina A."/>
            <person name="Stielow B."/>
            <person name="Teixiera M."/>
            <person name="Abouelleil A."/>
            <person name="Chapman S.B."/>
            <person name="Priest M."/>
            <person name="Young S.K."/>
            <person name="Wortman J."/>
            <person name="Nusbaum C."/>
            <person name="Birren B."/>
        </authorList>
    </citation>
    <scope>NUCLEOTIDE SEQUENCE [LARGE SCALE GENOMIC DNA]</scope>
    <source>
        <strain evidence="3">CBS 173.52</strain>
    </source>
</reference>
<dbReference type="RefSeq" id="XP_016622961.1">
    <property type="nucleotide sequence ID" value="XM_016761111.1"/>
</dbReference>
<sequence>MLPPLDDAGEVMTYAPAKLSAAKITTRWLSAGFVARVNGVQCRRPGAGRGTAYYRSFPLAPWAADIVELQLRQKPLCVMDFNEISTLFGGSIFAEEYRGDFRQIETCIQEIERSQPRPTLEGHARQCLLRGIFETLRGEYGQSQACFDKILEHEASLDDRWKVRLRLYERLNLISRLTLPVVRFRSNLGGSASTIHECELGNESKAASLIPMYPTTSIVDKCEFQVLQELHSSYIAAWVSACLHARFANAGLKGAAEKNKTLLQNTPSAELFNLISRSALSPALGYCTRLKCEISPRDTQVQPAVAFAELYRLYQTDHDLVGLASYQIILGDRTVSPPFTSPLALNMILEGQLSGWDNEEWDKVEPAFRLKQHKEADAHYTNALSHVQGIAAPRVCGAISLRRACILHMSALHVMSEGNQEEADALFSDAAVQLYSAEDNFSWDESHLQLVACHKLLLDISRGDHLWLESRATEIGSWGKTSENTALAQMLGFMMMRFGRRLFFDQARADLARLCIDSAKALFEALDDKVYLLQSKLADAQLKYLCGNFTAAQVAIDTIRQESRVFRYLQELSSRDAHNARVLGMPILNLLTGYNRIISTIYGSSNDANAINSWRDEYRDLGEELGLTEIIAAKQCLSDTVGKQVNMSEVLKETEAACNLKDLYDDYMTQGLAKLDEADLDGFNTCMEEYLERSATVSRAEYTRLIHHVIVHTLLERYEKARQLVPHAISSIFGGCANNLVDLELREVQFEGLSISNKVKIDFNAADLAISLCYLSHDWTRGLEILLQVEQVFPDQLNSDHPDMDRTEWKFGVCVAAIWEHNHNVDKAFSWYLWSYRSLQTQRRHVEDPDARRGMGWSIHSSNLFAGLVRVALKFWRQQTTTFSEQKSPSDWGLTGADWLTQALLFTEDSFARTLLELIIVNDEASVEDLDRWSTKSFLNRQINDLKSVERTARKELRSLEQECFLAKRQRRNALNPTLEKRRKVVERIEREIKQYEHELKELDGQGSGAELSVSISNASKALLLASHYRLDIPTIFTAVPPNTAVIELNTSRGGLIILGITQKGVEVVHEDPTNELELRRMVLPYVKALRSGGVGLGETSLINKLVRLSELVIDPLNELLPRVEHVVFVPSSTFISFPFGCLFYQKEPLILAKAVSQVPSIAVLERLVRLDEGRARSTMAASKLMTIVNSHQQTNSEAAPVVLGALGLYRLFKTPPLAAEAVDESKFAREYEDATIVHIGTHGHQSPLSPWQSYLSLANQFTVMELAKLKTHASLVVFCACLSGLGKVTNGNDVLGFSHAVLQSGAQVYMGALWKVSQVETLMLLTLFYRRIAAQQDGISIAKAWQYAQITLYNMTKAEGLNFLEEIMTDWDYAERAGISVASFLKGGKRTLRIPIDNKKREWEEQPFKNPYYWASFSLIGHAGLSLRWCADSGLADR</sequence>
<evidence type="ECO:0000259" key="2">
    <source>
        <dbReference type="Pfam" id="PF12770"/>
    </source>
</evidence>
<feature type="domain" description="CHAT" evidence="2">
    <location>
        <begin position="1108"/>
        <end position="1422"/>
    </location>
</feature>
<dbReference type="VEuPathDB" id="FungiDB:Z519_03361"/>
<protein>
    <recommendedName>
        <fullName evidence="2">CHAT domain-containing protein</fullName>
    </recommendedName>
</protein>
<evidence type="ECO:0000313" key="4">
    <source>
        <dbReference type="Proteomes" id="UP000053789"/>
    </source>
</evidence>
<dbReference type="GeneID" id="27696289"/>
<keyword evidence="1" id="KW-0175">Coiled coil</keyword>
<dbReference type="InterPro" id="IPR024983">
    <property type="entry name" value="CHAT_dom"/>
</dbReference>
<keyword evidence="4" id="KW-1185">Reference proteome</keyword>
<gene>
    <name evidence="3" type="ORF">Z519_03361</name>
</gene>
<dbReference type="HOGENOM" id="CLU_007466_0_0_1"/>
<dbReference type="Pfam" id="PF12770">
    <property type="entry name" value="CHAT"/>
    <property type="match status" value="1"/>
</dbReference>
<feature type="coiled-coil region" evidence="1">
    <location>
        <begin position="943"/>
        <end position="1006"/>
    </location>
</feature>
<dbReference type="Proteomes" id="UP000053789">
    <property type="component" value="Unassembled WGS sequence"/>
</dbReference>
<accession>A0A0D2GCX9</accession>
<dbReference type="EMBL" id="KN846983">
    <property type="protein sequence ID" value="KIW96292.1"/>
    <property type="molecule type" value="Genomic_DNA"/>
</dbReference>
<dbReference type="OrthoDB" id="5040840at2759"/>
<name>A0A0D2GCX9_CLAB1</name>
<organism evidence="3 4">
    <name type="scientific">Cladophialophora bantiana (strain ATCC 10958 / CBS 173.52 / CDC B-1940 / NIH 8579)</name>
    <name type="common">Xylohypha bantiana</name>
    <dbReference type="NCBI Taxonomy" id="1442370"/>
    <lineage>
        <taxon>Eukaryota</taxon>
        <taxon>Fungi</taxon>
        <taxon>Dikarya</taxon>
        <taxon>Ascomycota</taxon>
        <taxon>Pezizomycotina</taxon>
        <taxon>Eurotiomycetes</taxon>
        <taxon>Chaetothyriomycetidae</taxon>
        <taxon>Chaetothyriales</taxon>
        <taxon>Herpotrichiellaceae</taxon>
        <taxon>Cladophialophora</taxon>
    </lineage>
</organism>
<evidence type="ECO:0000256" key="1">
    <source>
        <dbReference type="SAM" id="Coils"/>
    </source>
</evidence>
<evidence type="ECO:0000313" key="3">
    <source>
        <dbReference type="EMBL" id="KIW96292.1"/>
    </source>
</evidence>